<keyword evidence="3" id="KW-1133">Transmembrane helix</keyword>
<dbReference type="AlphaFoldDB" id="A0A1H6F5B0"/>
<protein>
    <submittedName>
        <fullName evidence="5">NADH-quinone oxidoreductase subunit M</fullName>
        <ecNumber evidence="5">1.6.5.11</ecNumber>
    </submittedName>
</protein>
<organism evidence="5 6">
    <name type="scientific">Candidatus Venteria ishoeyi</name>
    <dbReference type="NCBI Taxonomy" id="1899563"/>
    <lineage>
        <taxon>Bacteria</taxon>
        <taxon>Pseudomonadati</taxon>
        <taxon>Pseudomonadota</taxon>
        <taxon>Gammaproteobacteria</taxon>
        <taxon>Thiotrichales</taxon>
        <taxon>Thiotrichaceae</taxon>
        <taxon>Venteria</taxon>
    </lineage>
</organism>
<keyword evidence="3" id="KW-0472">Membrane</keyword>
<evidence type="ECO:0000256" key="3">
    <source>
        <dbReference type="SAM" id="Phobius"/>
    </source>
</evidence>
<dbReference type="GO" id="GO:0008137">
    <property type="term" value="F:NADH dehydrogenase (ubiquinone) activity"/>
    <property type="evidence" value="ECO:0007669"/>
    <property type="project" value="InterPro"/>
</dbReference>
<gene>
    <name evidence="5" type="primary">nuoM_2</name>
    <name evidence="5" type="ORF">MBHS_00419</name>
</gene>
<dbReference type="PANTHER" id="PTHR43507">
    <property type="entry name" value="NADH-UBIQUINONE OXIDOREDUCTASE CHAIN 4"/>
    <property type="match status" value="1"/>
</dbReference>
<dbReference type="InterPro" id="IPR003918">
    <property type="entry name" value="NADH_UbQ_OxRdtase"/>
</dbReference>
<dbReference type="GO" id="GO:0048039">
    <property type="term" value="F:ubiquinone binding"/>
    <property type="evidence" value="ECO:0007669"/>
    <property type="project" value="TreeGrafter"/>
</dbReference>
<feature type="transmembrane region" description="Helical" evidence="3">
    <location>
        <begin position="24"/>
        <end position="43"/>
    </location>
</feature>
<reference evidence="5 6" key="1">
    <citation type="submission" date="2016-10" db="EMBL/GenBank/DDBJ databases">
        <authorList>
            <person name="de Groot N.N."/>
        </authorList>
    </citation>
    <scope>NUCLEOTIDE SEQUENCE [LARGE SCALE GENOMIC DNA]</scope>
    <source>
        <strain evidence="5">MBHS1</strain>
    </source>
</reference>
<dbReference type="GO" id="GO:0016020">
    <property type="term" value="C:membrane"/>
    <property type="evidence" value="ECO:0007669"/>
    <property type="project" value="UniProtKB-SubCell"/>
</dbReference>
<keyword evidence="5" id="KW-0560">Oxidoreductase</keyword>
<keyword evidence="6" id="KW-1185">Reference proteome</keyword>
<evidence type="ECO:0000259" key="4">
    <source>
        <dbReference type="Pfam" id="PF00361"/>
    </source>
</evidence>
<feature type="transmembrane region" description="Helical" evidence="3">
    <location>
        <begin position="82"/>
        <end position="103"/>
    </location>
</feature>
<accession>A0A1H6F5B0</accession>
<name>A0A1H6F5B0_9GAMM</name>
<feature type="transmembrane region" description="Helical" evidence="3">
    <location>
        <begin position="55"/>
        <end position="76"/>
    </location>
</feature>
<dbReference type="EC" id="1.6.5.11" evidence="5"/>
<proteinExistence type="predicted"/>
<feature type="domain" description="NADH:quinone oxidoreductase/Mrp antiporter transmembrane" evidence="4">
    <location>
        <begin position="4"/>
        <end position="163"/>
    </location>
</feature>
<evidence type="ECO:0000256" key="1">
    <source>
        <dbReference type="ARBA" id="ARBA00004127"/>
    </source>
</evidence>
<dbReference type="GO" id="GO:0042773">
    <property type="term" value="P:ATP synthesis coupled electron transport"/>
    <property type="evidence" value="ECO:0007669"/>
    <property type="project" value="InterPro"/>
</dbReference>
<evidence type="ECO:0000313" key="6">
    <source>
        <dbReference type="Proteomes" id="UP000236724"/>
    </source>
</evidence>
<feature type="transmembrane region" description="Helical" evidence="3">
    <location>
        <begin position="160"/>
        <end position="181"/>
    </location>
</feature>
<dbReference type="GO" id="GO:0003954">
    <property type="term" value="F:NADH dehydrogenase activity"/>
    <property type="evidence" value="ECO:0007669"/>
    <property type="project" value="TreeGrafter"/>
</dbReference>
<dbReference type="RefSeq" id="WP_286018963.1">
    <property type="nucleotide sequence ID" value="NZ_FMSV02000059.1"/>
</dbReference>
<dbReference type="InterPro" id="IPR001750">
    <property type="entry name" value="ND/Mrp_TM"/>
</dbReference>
<feature type="transmembrane region" description="Helical" evidence="3">
    <location>
        <begin position="206"/>
        <end position="227"/>
    </location>
</feature>
<keyword evidence="2 3" id="KW-0812">Transmembrane</keyword>
<sequence>MLGLKTGIYGLLRFVFPLVPEAVIQWQPFVIAFAVIGVFYAALLATQQNNLRRLLAFAVVSHTSILIIGLFTLEAIALQGAVLLSANFGLAGAGLLLMMGLVFRRTNTTSLSALGGLFDRIPLIGIAFFVAGLSIVGMPGTPGFDAVHLVLEAAIHRFGALVTIAAALGNVVAAGFLLWAFQRAFLAPATEQDGYQEVAKANPIEWLLALFFIILMPVVGFYFTPWLELTETAVNTLSTLFTTTPVTH</sequence>
<dbReference type="GO" id="GO:0015990">
    <property type="term" value="P:electron transport coupled proton transport"/>
    <property type="evidence" value="ECO:0007669"/>
    <property type="project" value="TreeGrafter"/>
</dbReference>
<evidence type="ECO:0000256" key="2">
    <source>
        <dbReference type="RuleBase" id="RU000320"/>
    </source>
</evidence>
<dbReference type="GO" id="GO:0012505">
    <property type="term" value="C:endomembrane system"/>
    <property type="evidence" value="ECO:0007669"/>
    <property type="project" value="UniProtKB-SubCell"/>
</dbReference>
<dbReference type="Proteomes" id="UP000236724">
    <property type="component" value="Unassembled WGS sequence"/>
</dbReference>
<dbReference type="Pfam" id="PF00361">
    <property type="entry name" value="Proton_antipo_M"/>
    <property type="match status" value="1"/>
</dbReference>
<evidence type="ECO:0000313" key="5">
    <source>
        <dbReference type="EMBL" id="SEH04571.1"/>
    </source>
</evidence>
<dbReference type="EMBL" id="FMSV02000059">
    <property type="protein sequence ID" value="SEH04571.1"/>
    <property type="molecule type" value="Genomic_DNA"/>
</dbReference>
<dbReference type="PANTHER" id="PTHR43507:SF1">
    <property type="entry name" value="NADH-UBIQUINONE OXIDOREDUCTASE CHAIN 4"/>
    <property type="match status" value="1"/>
</dbReference>
<comment type="subcellular location">
    <subcellularLocation>
        <location evidence="1">Endomembrane system</location>
        <topology evidence="1">Multi-pass membrane protein</topology>
    </subcellularLocation>
    <subcellularLocation>
        <location evidence="2">Membrane</location>
        <topology evidence="2">Multi-pass membrane protein</topology>
    </subcellularLocation>
</comment>
<feature type="transmembrane region" description="Helical" evidence="3">
    <location>
        <begin position="123"/>
        <end position="140"/>
    </location>
</feature>